<reference evidence="2 3" key="1">
    <citation type="submission" date="2022-09" db="EMBL/GenBank/DDBJ databases">
        <title>New species of Phenylobacterium.</title>
        <authorList>
            <person name="Mieszkin S."/>
        </authorList>
    </citation>
    <scope>NUCLEOTIDE SEQUENCE [LARGE SCALE GENOMIC DNA]</scope>
    <source>
        <strain evidence="2 3">HK31-G</strain>
    </source>
</reference>
<dbReference type="SUPFAM" id="SSF89550">
    <property type="entry name" value="PHP domain-like"/>
    <property type="match status" value="1"/>
</dbReference>
<feature type="chain" id="PRO_5046716096" evidence="1">
    <location>
        <begin position="25"/>
        <end position="499"/>
    </location>
</feature>
<dbReference type="InterPro" id="IPR052018">
    <property type="entry name" value="PHP_domain"/>
</dbReference>
<dbReference type="EMBL" id="JAOTJD010000010">
    <property type="protein sequence ID" value="MFD3263722.1"/>
    <property type="molecule type" value="Genomic_DNA"/>
</dbReference>
<name>A0ABW6CP85_9CAUL</name>
<evidence type="ECO:0000313" key="3">
    <source>
        <dbReference type="Proteomes" id="UP001598130"/>
    </source>
</evidence>
<dbReference type="NCBIfam" id="NF038032">
    <property type="entry name" value="CehA_McbA_metalo"/>
    <property type="match status" value="1"/>
</dbReference>
<gene>
    <name evidence="2" type="ORF">OCL97_07020</name>
</gene>
<proteinExistence type="predicted"/>
<dbReference type="Gene3D" id="3.20.20.140">
    <property type="entry name" value="Metal-dependent hydrolases"/>
    <property type="match status" value="1"/>
</dbReference>
<protein>
    <submittedName>
        <fullName evidence="2">CehA/McbA family metallohydrolase</fullName>
    </submittedName>
</protein>
<dbReference type="CDD" id="cd07432">
    <property type="entry name" value="PHP_HisPPase"/>
    <property type="match status" value="1"/>
</dbReference>
<dbReference type="RefSeq" id="WP_377368850.1">
    <property type="nucleotide sequence ID" value="NZ_JAOTJD010000010.1"/>
</dbReference>
<dbReference type="Proteomes" id="UP001598130">
    <property type="component" value="Unassembled WGS sequence"/>
</dbReference>
<organism evidence="2 3">
    <name type="scientific">Phenylobacterium ferrooxidans</name>
    <dbReference type="NCBI Taxonomy" id="2982689"/>
    <lineage>
        <taxon>Bacteria</taxon>
        <taxon>Pseudomonadati</taxon>
        <taxon>Pseudomonadota</taxon>
        <taxon>Alphaproteobacteria</taxon>
        <taxon>Caulobacterales</taxon>
        <taxon>Caulobacteraceae</taxon>
        <taxon>Phenylobacterium</taxon>
    </lineage>
</organism>
<dbReference type="PANTHER" id="PTHR42924">
    <property type="entry name" value="EXONUCLEASE"/>
    <property type="match status" value="1"/>
</dbReference>
<keyword evidence="3" id="KW-1185">Reference proteome</keyword>
<sequence>MTPLRSLAAIVAVYVALVAGGASAARAPDATLRGVMTAADHQTYREVPFRVPAGTTRLTVEFEHTGKDQKSVIDLGLRDPQRFRGWSGGNKTHFTVSEAEATASYLPGPLPSGEWKLVLGVPNLREGAQAEYTARVYFERGAAFGGFQSTAVKPGPAWFRGDLHVHTAHSDGACASRKGLRVPCPVFRTLEAAAARGLDFISVTDHNATSQNQALRELAPYFDDLLLLPGREVTTFQGHANVFGPTGFLDFQLGSPRAQDLATLQGQVEKAGGLISINHPGLPSGELCMGCGWVAKPTDFARIQAIEVVNGGSLAFPGGAESAVSGIPFWEARLNAGHRITAVGGSDNHDAGLSPTKPGAIGYPTTVVHAADLSQTSILEGLRRGHVFIDVEGEGKRLLEVTATLGDQTAQMGDQLLAQAGDAVLLQVHVSGVAGGVVELRGDGASLAAVRALDITSQDQTLSFQIKADGAAHWLRVDVRGADGRLRLLGNPVYLAPPR</sequence>
<dbReference type="InterPro" id="IPR016195">
    <property type="entry name" value="Pol/histidinol_Pase-like"/>
</dbReference>
<comment type="caution">
    <text evidence="2">The sequence shown here is derived from an EMBL/GenBank/DDBJ whole genome shotgun (WGS) entry which is preliminary data.</text>
</comment>
<dbReference type="PANTHER" id="PTHR42924:SF3">
    <property type="entry name" value="POLYMERASE_HISTIDINOL PHOSPHATASE N-TERMINAL DOMAIN-CONTAINING PROTEIN"/>
    <property type="match status" value="1"/>
</dbReference>
<evidence type="ECO:0000256" key="1">
    <source>
        <dbReference type="SAM" id="SignalP"/>
    </source>
</evidence>
<evidence type="ECO:0000313" key="2">
    <source>
        <dbReference type="EMBL" id="MFD3263722.1"/>
    </source>
</evidence>
<keyword evidence="1" id="KW-0732">Signal</keyword>
<feature type="signal peptide" evidence="1">
    <location>
        <begin position="1"/>
        <end position="24"/>
    </location>
</feature>
<accession>A0ABW6CP85</accession>